<sequence length="341" mass="35823">MTHLTIERADGLLTVQDLGRPGYLAQGLSRGGAMDRRALFEASALLGHDSPLAAIEMAAAGGVFTVSQPTRVALTGAPMMATLDDSPLRWHATHLLQPGQKLRIGGAQAGVYGYLTPAGGITCAPWLNSRAAHLTCGIGALLQSGQGLPCGVDDTPDAPPRIVDAQPRFNGGLLRIAPGPQTDLFDTETLERFLGAEFTRGARGNRQGVQLDADARFTSRFAAGLASDVIGPGDVQMTGDGIPYVLMAECQTVGGYPRIGSVVPADLPIIAQAAPGTRLRFQMLTTEQADASFRSDTSQIAETRARCRNLIRDPATITDLLSYQLIGGVTAGTELEENTCA</sequence>
<keyword evidence="6" id="KW-1185">Reference proteome</keyword>
<dbReference type="GO" id="GO:0016787">
    <property type="term" value="F:hydrolase activity"/>
    <property type="evidence" value="ECO:0007669"/>
    <property type="project" value="UniProtKB-KW"/>
</dbReference>
<dbReference type="EMBL" id="FZQB01000001">
    <property type="protein sequence ID" value="SNT68586.1"/>
    <property type="molecule type" value="Genomic_DNA"/>
</dbReference>
<dbReference type="PANTHER" id="PTHR43309:SF3">
    <property type="entry name" value="5-OXOPROLINASE SUBUNIT C"/>
    <property type="match status" value="1"/>
</dbReference>
<protein>
    <submittedName>
        <fullName evidence="5">Allophanate hydrolase</fullName>
    </submittedName>
</protein>
<feature type="domain" description="Carboxyltransferase" evidence="4">
    <location>
        <begin position="25"/>
        <end position="299"/>
    </location>
</feature>
<dbReference type="Gene3D" id="2.40.100.10">
    <property type="entry name" value="Cyclophilin-like"/>
    <property type="match status" value="1"/>
</dbReference>
<dbReference type="PANTHER" id="PTHR43309">
    <property type="entry name" value="5-OXOPROLINASE SUBUNIT C"/>
    <property type="match status" value="1"/>
</dbReference>
<dbReference type="AlphaFoldDB" id="A0A239PLB9"/>
<evidence type="ECO:0000313" key="6">
    <source>
        <dbReference type="Proteomes" id="UP000198307"/>
    </source>
</evidence>
<proteinExistence type="predicted"/>
<evidence type="ECO:0000256" key="2">
    <source>
        <dbReference type="ARBA" id="ARBA00022801"/>
    </source>
</evidence>
<dbReference type="GO" id="GO:0005524">
    <property type="term" value="F:ATP binding"/>
    <property type="evidence" value="ECO:0007669"/>
    <property type="project" value="UniProtKB-KW"/>
</dbReference>
<evidence type="ECO:0000256" key="3">
    <source>
        <dbReference type="ARBA" id="ARBA00022840"/>
    </source>
</evidence>
<accession>A0A239PLB9</accession>
<dbReference type="SMART" id="SM00797">
    <property type="entry name" value="AHS2"/>
    <property type="match status" value="1"/>
</dbReference>
<dbReference type="InterPro" id="IPR029000">
    <property type="entry name" value="Cyclophilin-like_dom_sf"/>
</dbReference>
<evidence type="ECO:0000259" key="4">
    <source>
        <dbReference type="SMART" id="SM00797"/>
    </source>
</evidence>
<dbReference type="Proteomes" id="UP000198307">
    <property type="component" value="Unassembled WGS sequence"/>
</dbReference>
<dbReference type="InterPro" id="IPR003778">
    <property type="entry name" value="CT_A_B"/>
</dbReference>
<keyword evidence="2 5" id="KW-0378">Hydrolase</keyword>
<dbReference type="OrthoDB" id="9768696at2"/>
<dbReference type="Pfam" id="PF02626">
    <property type="entry name" value="CT_A_B"/>
    <property type="match status" value="1"/>
</dbReference>
<reference evidence="5 6" key="1">
    <citation type="submission" date="2017-07" db="EMBL/GenBank/DDBJ databases">
        <authorList>
            <person name="Sun Z.S."/>
            <person name="Albrecht U."/>
            <person name="Echele G."/>
            <person name="Lee C.C."/>
        </authorList>
    </citation>
    <scope>NUCLEOTIDE SEQUENCE [LARGE SCALE GENOMIC DNA]</scope>
    <source>
        <strain evidence="5 6">DSM 14827</strain>
    </source>
</reference>
<dbReference type="SUPFAM" id="SSF50891">
    <property type="entry name" value="Cyclophilin-like"/>
    <property type="match status" value="1"/>
</dbReference>
<dbReference type="InterPro" id="IPR052708">
    <property type="entry name" value="PxpC"/>
</dbReference>
<dbReference type="RefSeq" id="WP_089342501.1">
    <property type="nucleotide sequence ID" value="NZ_CP067129.1"/>
</dbReference>
<name>A0A239PLB9_9RHOB</name>
<keyword evidence="3" id="KW-0067">ATP-binding</keyword>
<evidence type="ECO:0000256" key="1">
    <source>
        <dbReference type="ARBA" id="ARBA00022741"/>
    </source>
</evidence>
<organism evidence="5 6">
    <name type="scientific">Paracoccus seriniphilus</name>
    <dbReference type="NCBI Taxonomy" id="184748"/>
    <lineage>
        <taxon>Bacteria</taxon>
        <taxon>Pseudomonadati</taxon>
        <taxon>Pseudomonadota</taxon>
        <taxon>Alphaproteobacteria</taxon>
        <taxon>Rhodobacterales</taxon>
        <taxon>Paracoccaceae</taxon>
        <taxon>Paracoccus</taxon>
    </lineage>
</organism>
<gene>
    <name evidence="5" type="ORF">SAMN05444959_101144</name>
</gene>
<keyword evidence="1" id="KW-0547">Nucleotide-binding</keyword>
<evidence type="ECO:0000313" key="5">
    <source>
        <dbReference type="EMBL" id="SNT68586.1"/>
    </source>
</evidence>